<proteinExistence type="predicted"/>
<keyword evidence="2" id="KW-1185">Reference proteome</keyword>
<gene>
    <name evidence="1" type="ORF">BC938DRAFT_471985</name>
</gene>
<accession>A0A433QU99</accession>
<dbReference type="EMBL" id="RBNJ01001268">
    <property type="protein sequence ID" value="RUS33371.1"/>
    <property type="molecule type" value="Genomic_DNA"/>
</dbReference>
<sequence length="147" mass="16241">MAKLERVCDDVAGLGRRWQRLDKVRVLRDHGDQLLSRWLGQQRDVRVGVDGYGGVTLDGAETGVRILQIRSRVALEAEHAVPVEVVIADTAGSHVLDLDGGNSNDVGDGVRVLNLCVLFFVLLHHLVHCRLGLLQNLLKEHRRALAC</sequence>
<dbReference type="Proteomes" id="UP000274822">
    <property type="component" value="Unassembled WGS sequence"/>
</dbReference>
<dbReference type="AlphaFoldDB" id="A0A433QU99"/>
<evidence type="ECO:0000313" key="2">
    <source>
        <dbReference type="Proteomes" id="UP000274822"/>
    </source>
</evidence>
<name>A0A433QU99_9FUNG</name>
<organism evidence="1 2">
    <name type="scientific">Jimgerdemannia flammicorona</name>
    <dbReference type="NCBI Taxonomy" id="994334"/>
    <lineage>
        <taxon>Eukaryota</taxon>
        <taxon>Fungi</taxon>
        <taxon>Fungi incertae sedis</taxon>
        <taxon>Mucoromycota</taxon>
        <taxon>Mucoromycotina</taxon>
        <taxon>Endogonomycetes</taxon>
        <taxon>Endogonales</taxon>
        <taxon>Endogonaceae</taxon>
        <taxon>Jimgerdemannia</taxon>
    </lineage>
</organism>
<reference evidence="1 2" key="1">
    <citation type="journal article" date="2018" name="New Phytol.">
        <title>Phylogenomics of Endogonaceae and evolution of mycorrhizas within Mucoromycota.</title>
        <authorList>
            <person name="Chang Y."/>
            <person name="Desiro A."/>
            <person name="Na H."/>
            <person name="Sandor L."/>
            <person name="Lipzen A."/>
            <person name="Clum A."/>
            <person name="Barry K."/>
            <person name="Grigoriev I.V."/>
            <person name="Martin F.M."/>
            <person name="Stajich J.E."/>
            <person name="Smith M.E."/>
            <person name="Bonito G."/>
            <person name="Spatafora J.W."/>
        </authorList>
    </citation>
    <scope>NUCLEOTIDE SEQUENCE [LARGE SCALE GENOMIC DNA]</scope>
    <source>
        <strain evidence="1 2">AD002</strain>
    </source>
</reference>
<protein>
    <submittedName>
        <fullName evidence="1">Uncharacterized protein</fullName>
    </submittedName>
</protein>
<comment type="caution">
    <text evidence="1">The sequence shown here is derived from an EMBL/GenBank/DDBJ whole genome shotgun (WGS) entry which is preliminary data.</text>
</comment>
<evidence type="ECO:0000313" key="1">
    <source>
        <dbReference type="EMBL" id="RUS33371.1"/>
    </source>
</evidence>